<evidence type="ECO:0000313" key="2">
    <source>
        <dbReference type="EMBL" id="KAL2037787.1"/>
    </source>
</evidence>
<gene>
    <name evidence="2" type="ORF">N7G274_009512</name>
</gene>
<feature type="compositionally biased region" description="Basic and acidic residues" evidence="1">
    <location>
        <begin position="184"/>
        <end position="197"/>
    </location>
</feature>
<feature type="compositionally biased region" description="Acidic residues" evidence="1">
    <location>
        <begin position="173"/>
        <end position="183"/>
    </location>
</feature>
<feature type="region of interest" description="Disordered" evidence="1">
    <location>
        <begin position="137"/>
        <end position="209"/>
    </location>
</feature>
<name>A0ABR4A0D5_9LECA</name>
<comment type="caution">
    <text evidence="2">The sequence shown here is derived from an EMBL/GenBank/DDBJ whole genome shotgun (WGS) entry which is preliminary data.</text>
</comment>
<accession>A0ABR4A0D5</accession>
<dbReference type="EMBL" id="JBEFKJ010000037">
    <property type="protein sequence ID" value="KAL2037787.1"/>
    <property type="molecule type" value="Genomic_DNA"/>
</dbReference>
<sequence>MSSLDPAYIDWLKETTTRLWPIIRDGHFALHTYHTNFNLGKKDIGEADKKEERIGLLCDKYGPLYSNIAFVKVDEEAWITSYRQKYRHDGDDVELLELMAEAFEEIKTDLIKTDQTNPANSSRTAIVQNALRNEKTAAATTKSQTGYLDAARKSQYTDRPVGQHIGRSYNRDSDDDDDNDEDEHDRYEQEHEPDDTLRGGYGRRGYGWE</sequence>
<organism evidence="2 3">
    <name type="scientific">Stereocaulon virgatum</name>
    <dbReference type="NCBI Taxonomy" id="373712"/>
    <lineage>
        <taxon>Eukaryota</taxon>
        <taxon>Fungi</taxon>
        <taxon>Dikarya</taxon>
        <taxon>Ascomycota</taxon>
        <taxon>Pezizomycotina</taxon>
        <taxon>Lecanoromycetes</taxon>
        <taxon>OSLEUM clade</taxon>
        <taxon>Lecanoromycetidae</taxon>
        <taxon>Lecanorales</taxon>
        <taxon>Lecanorineae</taxon>
        <taxon>Stereocaulaceae</taxon>
        <taxon>Stereocaulon</taxon>
    </lineage>
</organism>
<keyword evidence="3" id="KW-1185">Reference proteome</keyword>
<dbReference type="Proteomes" id="UP001590950">
    <property type="component" value="Unassembled WGS sequence"/>
</dbReference>
<proteinExistence type="predicted"/>
<evidence type="ECO:0000256" key="1">
    <source>
        <dbReference type="SAM" id="MobiDB-lite"/>
    </source>
</evidence>
<protein>
    <submittedName>
        <fullName evidence="2">Uncharacterized protein</fullName>
    </submittedName>
</protein>
<feature type="compositionally biased region" description="Gly residues" evidence="1">
    <location>
        <begin position="199"/>
        <end position="209"/>
    </location>
</feature>
<evidence type="ECO:0000313" key="3">
    <source>
        <dbReference type="Proteomes" id="UP001590950"/>
    </source>
</evidence>
<reference evidence="2 3" key="1">
    <citation type="submission" date="2024-09" db="EMBL/GenBank/DDBJ databases">
        <title>Rethinking Asexuality: The Enigmatic Case of Functional Sexual Genes in Lepraria (Stereocaulaceae).</title>
        <authorList>
            <person name="Doellman M."/>
            <person name="Sun Y."/>
            <person name="Barcenas-Pena A."/>
            <person name="Lumbsch H.T."/>
            <person name="Grewe F."/>
        </authorList>
    </citation>
    <scope>NUCLEOTIDE SEQUENCE [LARGE SCALE GENOMIC DNA]</scope>
    <source>
        <strain evidence="2 3">Mercado 3170</strain>
    </source>
</reference>